<evidence type="ECO:0000256" key="2">
    <source>
        <dbReference type="ARBA" id="ARBA00004496"/>
    </source>
</evidence>
<dbReference type="EC" id="4.3.1.17" evidence="5"/>
<evidence type="ECO:0000256" key="5">
    <source>
        <dbReference type="ARBA" id="ARBA00012093"/>
    </source>
</evidence>
<dbReference type="InterPro" id="IPR000634">
    <property type="entry name" value="Ser/Thr_deHydtase_PyrdxlP-BS"/>
</dbReference>
<dbReference type="SUPFAM" id="SSF53686">
    <property type="entry name" value="Tryptophan synthase beta subunit-like PLP-dependent enzymes"/>
    <property type="match status" value="1"/>
</dbReference>
<evidence type="ECO:0000256" key="6">
    <source>
        <dbReference type="ARBA" id="ARBA00022432"/>
    </source>
</evidence>
<dbReference type="GO" id="GO:0006094">
    <property type="term" value="P:gluconeogenesis"/>
    <property type="evidence" value="ECO:0007669"/>
    <property type="project" value="UniProtKB-KW"/>
</dbReference>
<dbReference type="GO" id="GO:0004794">
    <property type="term" value="F:threonine deaminase activity"/>
    <property type="evidence" value="ECO:0007669"/>
    <property type="project" value="TreeGrafter"/>
</dbReference>
<evidence type="ECO:0000256" key="4">
    <source>
        <dbReference type="ARBA" id="ARBA00010869"/>
    </source>
</evidence>
<dbReference type="PROSITE" id="PS00165">
    <property type="entry name" value="DEHYDRATASE_SER_THR"/>
    <property type="match status" value="1"/>
</dbReference>
<comment type="catalytic activity">
    <reaction evidence="10">
        <text>L-serine = pyruvate + NH4(+)</text>
        <dbReference type="Rhea" id="RHEA:19169"/>
        <dbReference type="ChEBI" id="CHEBI:15361"/>
        <dbReference type="ChEBI" id="CHEBI:28938"/>
        <dbReference type="ChEBI" id="CHEBI:33384"/>
        <dbReference type="EC" id="4.3.1.17"/>
    </reaction>
</comment>
<dbReference type="Proteomes" id="UP000283895">
    <property type="component" value="Unassembled WGS sequence"/>
</dbReference>
<organism evidence="12 13">
    <name type="scientific">Cytospora schulzeri</name>
    <dbReference type="NCBI Taxonomy" id="448051"/>
    <lineage>
        <taxon>Eukaryota</taxon>
        <taxon>Fungi</taxon>
        <taxon>Dikarya</taxon>
        <taxon>Ascomycota</taxon>
        <taxon>Pezizomycotina</taxon>
        <taxon>Sordariomycetes</taxon>
        <taxon>Sordariomycetidae</taxon>
        <taxon>Diaporthales</taxon>
        <taxon>Cytosporaceae</taxon>
        <taxon>Cytospora</taxon>
    </lineage>
</organism>
<name>A0A423WRS1_9PEZI</name>
<evidence type="ECO:0000313" key="13">
    <source>
        <dbReference type="Proteomes" id="UP000283895"/>
    </source>
</evidence>
<evidence type="ECO:0000256" key="7">
    <source>
        <dbReference type="ARBA" id="ARBA00022490"/>
    </source>
</evidence>
<feature type="domain" description="Tryptophan synthase beta chain-like PALP" evidence="11">
    <location>
        <begin position="4"/>
        <end position="313"/>
    </location>
</feature>
<accession>A0A423WRS1</accession>
<dbReference type="Pfam" id="PF00291">
    <property type="entry name" value="PALP"/>
    <property type="match status" value="1"/>
</dbReference>
<evidence type="ECO:0000256" key="1">
    <source>
        <dbReference type="ARBA" id="ARBA00001933"/>
    </source>
</evidence>
<comment type="similarity">
    <text evidence="4">Belongs to the serine/threonine dehydratase family.</text>
</comment>
<keyword evidence="6" id="KW-0312">Gluconeogenesis</keyword>
<comment type="pathway">
    <text evidence="3">Carbohydrate biosynthesis; gluconeogenesis.</text>
</comment>
<dbReference type="GO" id="GO:0003941">
    <property type="term" value="F:L-serine ammonia-lyase activity"/>
    <property type="evidence" value="ECO:0007669"/>
    <property type="project" value="UniProtKB-EC"/>
</dbReference>
<dbReference type="GO" id="GO:0005737">
    <property type="term" value="C:cytoplasm"/>
    <property type="evidence" value="ECO:0007669"/>
    <property type="project" value="UniProtKB-SubCell"/>
</dbReference>
<comment type="caution">
    <text evidence="12">The sequence shown here is derived from an EMBL/GenBank/DDBJ whole genome shotgun (WGS) entry which is preliminary data.</text>
</comment>
<keyword evidence="13" id="KW-1185">Reference proteome</keyword>
<keyword evidence="9" id="KW-0456">Lyase</keyword>
<dbReference type="Gene3D" id="3.40.50.1100">
    <property type="match status" value="2"/>
</dbReference>
<keyword evidence="8" id="KW-0663">Pyridoxal phosphate</keyword>
<dbReference type="OrthoDB" id="7773036at2759"/>
<reference evidence="12 13" key="1">
    <citation type="submission" date="2015-09" db="EMBL/GenBank/DDBJ databases">
        <title>Host preference determinants of Valsa canker pathogens revealed by comparative genomics.</title>
        <authorList>
            <person name="Yin Z."/>
            <person name="Huang L."/>
        </authorList>
    </citation>
    <scope>NUCLEOTIDE SEQUENCE [LARGE SCALE GENOMIC DNA]</scope>
    <source>
        <strain evidence="12 13">03-1</strain>
    </source>
</reference>
<dbReference type="InterPro" id="IPR050147">
    <property type="entry name" value="Ser/Thr_Dehydratase"/>
</dbReference>
<dbReference type="PANTHER" id="PTHR48078">
    <property type="entry name" value="THREONINE DEHYDRATASE, MITOCHONDRIAL-RELATED"/>
    <property type="match status" value="1"/>
</dbReference>
<evidence type="ECO:0000256" key="9">
    <source>
        <dbReference type="ARBA" id="ARBA00023239"/>
    </source>
</evidence>
<dbReference type="FunFam" id="3.40.50.1100:FF:000040">
    <property type="entry name" value="L-serine dehydratase, putative"/>
    <property type="match status" value="1"/>
</dbReference>
<gene>
    <name evidence="12" type="ORF">VMCG_04609</name>
</gene>
<dbReference type="GO" id="GO:0009097">
    <property type="term" value="P:isoleucine biosynthetic process"/>
    <property type="evidence" value="ECO:0007669"/>
    <property type="project" value="TreeGrafter"/>
</dbReference>
<keyword evidence="7" id="KW-0963">Cytoplasm</keyword>
<dbReference type="AlphaFoldDB" id="A0A423WRS1"/>
<evidence type="ECO:0000256" key="10">
    <source>
        <dbReference type="ARBA" id="ARBA00049406"/>
    </source>
</evidence>
<evidence type="ECO:0000259" key="11">
    <source>
        <dbReference type="Pfam" id="PF00291"/>
    </source>
</evidence>
<comment type="cofactor">
    <cofactor evidence="1">
        <name>pyridoxal 5'-phosphate</name>
        <dbReference type="ChEBI" id="CHEBI:597326"/>
    </cofactor>
</comment>
<dbReference type="InterPro" id="IPR001926">
    <property type="entry name" value="TrpB-like_PALP"/>
</dbReference>
<evidence type="ECO:0000256" key="3">
    <source>
        <dbReference type="ARBA" id="ARBA00004742"/>
    </source>
</evidence>
<comment type="subcellular location">
    <subcellularLocation>
        <location evidence="2">Cytoplasm</location>
    </subcellularLocation>
</comment>
<dbReference type="GO" id="GO:0006567">
    <property type="term" value="P:L-threonine catabolic process"/>
    <property type="evidence" value="ECO:0007669"/>
    <property type="project" value="TreeGrafter"/>
</dbReference>
<sequence length="331" mass="34939">MGSANIYLKLENLQPSGSFKSRGIGNLMFRTIESAPPTPSSATGEDVHFYSSSGGNAGLACATAAKTLGRPATVVVPLTTPPHMMDKLRDLGADVVQTGENWAAADGHLRGVIIPGFEREHPGSRAVYVPPFDHQDIWDGVETLVDELQAQMSGSFHRQIDGIVCNVGGGSLMCGIMQGLQKLTGPGGYERRPRVLAVETIGGDSLNASVRAGELVTLPAITTIATSLGATRVAEEAFAWTQRAGADLISAVVTDKEAVVGMTRFLDDARILVESSCGATIATAYNGDLRGYLGKGLTDGEWAEQNIVLVVCGGSNINLAMLEKYRKEFSV</sequence>
<evidence type="ECO:0000313" key="12">
    <source>
        <dbReference type="EMBL" id="ROW06139.1"/>
    </source>
</evidence>
<dbReference type="GO" id="GO:0006565">
    <property type="term" value="P:L-serine catabolic process"/>
    <property type="evidence" value="ECO:0007669"/>
    <property type="project" value="TreeGrafter"/>
</dbReference>
<dbReference type="InterPro" id="IPR036052">
    <property type="entry name" value="TrpB-like_PALP_sf"/>
</dbReference>
<dbReference type="GO" id="GO:0030170">
    <property type="term" value="F:pyridoxal phosphate binding"/>
    <property type="evidence" value="ECO:0007669"/>
    <property type="project" value="InterPro"/>
</dbReference>
<evidence type="ECO:0000256" key="8">
    <source>
        <dbReference type="ARBA" id="ARBA00022898"/>
    </source>
</evidence>
<protein>
    <recommendedName>
        <fullName evidence="5">L-serine ammonia-lyase</fullName>
        <ecNumber evidence="5">4.3.1.17</ecNumber>
    </recommendedName>
</protein>
<dbReference type="PANTHER" id="PTHR48078:SF2">
    <property type="entry name" value="CATABOLIC L-SERINE_THREONINE DEHYDRATASE"/>
    <property type="match status" value="1"/>
</dbReference>
<proteinExistence type="inferred from homology"/>
<dbReference type="STRING" id="356882.A0A423WRS1"/>
<dbReference type="EMBL" id="LKEA01000011">
    <property type="protein sequence ID" value="ROW06139.1"/>
    <property type="molecule type" value="Genomic_DNA"/>
</dbReference>